<evidence type="ECO:0000313" key="11">
    <source>
        <dbReference type="EMBL" id="ABS64282.1"/>
    </source>
</evidence>
<feature type="compositionally biased region" description="Basic and acidic residues" evidence="9">
    <location>
        <begin position="173"/>
        <end position="183"/>
    </location>
</feature>
<dbReference type="InterPro" id="IPR029479">
    <property type="entry name" value="Nitroreductase"/>
</dbReference>
<dbReference type="CDD" id="cd02135">
    <property type="entry name" value="YdjA-like"/>
    <property type="match status" value="1"/>
</dbReference>
<proteinExistence type="inferred from homology"/>
<evidence type="ECO:0000256" key="1">
    <source>
        <dbReference type="ARBA" id="ARBA00007118"/>
    </source>
</evidence>
<dbReference type="PIRSF" id="PIRSF000232">
    <property type="entry name" value="YdjA"/>
    <property type="match status" value="1"/>
</dbReference>
<evidence type="ECO:0000256" key="9">
    <source>
        <dbReference type="SAM" id="MobiDB-lite"/>
    </source>
</evidence>
<gene>
    <name evidence="11" type="ordered locus">Plav_2674</name>
</gene>
<accession>A7HWJ9</accession>
<feature type="region of interest" description="Disordered" evidence="9">
    <location>
        <begin position="172"/>
        <end position="194"/>
    </location>
</feature>
<dbReference type="EMBL" id="CP000774">
    <property type="protein sequence ID" value="ABS64282.1"/>
    <property type="molecule type" value="Genomic_DNA"/>
</dbReference>
<protein>
    <recommendedName>
        <fullName evidence="7">Putative NAD(P)H nitroreductase</fullName>
        <ecNumber evidence="7">1.-.-.-</ecNumber>
    </recommendedName>
</protein>
<dbReference type="PANTHER" id="PTHR43821:SF1">
    <property type="entry name" value="NAD(P)H NITROREDUCTASE YDJA-RELATED"/>
    <property type="match status" value="1"/>
</dbReference>
<sequence>MARSQETIDLLLTRRSAKALTMVEPGPSEDELQTILRAGARVPDHGKLAPWRFIVFRGEARGQFGAVLRDVYARAQPGATNDQLDFEAGRLTRAPVVVAVISRVTPGIKIPEWEQLLSAGAVCQNMLIAATALGFGAQWLTEWYAFDAKVNEALGLGENEKVAGYLYFGSESVPKDERPRPELSEITSEWAAKG</sequence>
<dbReference type="InterPro" id="IPR052530">
    <property type="entry name" value="NAD(P)H_nitroreductase"/>
</dbReference>
<dbReference type="EC" id="1.-.-.-" evidence="7"/>
<comment type="similarity">
    <text evidence="1 7">Belongs to the nitroreductase family.</text>
</comment>
<comment type="cofactor">
    <cofactor evidence="8">
        <name>FMN</name>
        <dbReference type="ChEBI" id="CHEBI:58210"/>
    </cofactor>
    <text evidence="8">Binds 1 FMN per subunit.</text>
</comment>
<organism evidence="11 12">
    <name type="scientific">Parvibaculum lavamentivorans (strain DS-1 / DSM 13023 / NCIMB 13966)</name>
    <dbReference type="NCBI Taxonomy" id="402881"/>
    <lineage>
        <taxon>Bacteria</taxon>
        <taxon>Pseudomonadati</taxon>
        <taxon>Pseudomonadota</taxon>
        <taxon>Alphaproteobacteria</taxon>
        <taxon>Hyphomicrobiales</taxon>
        <taxon>Parvibaculaceae</taxon>
        <taxon>Parvibaculum</taxon>
    </lineage>
</organism>
<evidence type="ECO:0000259" key="10">
    <source>
        <dbReference type="Pfam" id="PF00881"/>
    </source>
</evidence>
<dbReference type="eggNOG" id="COG0778">
    <property type="taxonomic scope" value="Bacteria"/>
</dbReference>
<dbReference type="Gene3D" id="3.40.109.10">
    <property type="entry name" value="NADH Oxidase"/>
    <property type="match status" value="1"/>
</dbReference>
<evidence type="ECO:0000256" key="3">
    <source>
        <dbReference type="ARBA" id="ARBA00022643"/>
    </source>
</evidence>
<feature type="binding site" description="in other chain" evidence="8">
    <location>
        <begin position="139"/>
        <end position="141"/>
    </location>
    <ligand>
        <name>FMN</name>
        <dbReference type="ChEBI" id="CHEBI:58210"/>
        <note>ligand shared between dimeric partners</note>
    </ligand>
</feature>
<feature type="binding site" description="in other chain" evidence="8">
    <location>
        <begin position="14"/>
        <end position="16"/>
    </location>
    <ligand>
        <name>FMN</name>
        <dbReference type="ChEBI" id="CHEBI:58210"/>
        <note>ligand shared between dimeric partners</note>
    </ligand>
</feature>
<keyword evidence="5 7" id="KW-0560">Oxidoreductase</keyword>
<keyword evidence="6 7" id="KW-0520">NAD</keyword>
<evidence type="ECO:0000256" key="5">
    <source>
        <dbReference type="ARBA" id="ARBA00023002"/>
    </source>
</evidence>
<dbReference type="InterPro" id="IPR000415">
    <property type="entry name" value="Nitroreductase-like"/>
</dbReference>
<evidence type="ECO:0000256" key="6">
    <source>
        <dbReference type="ARBA" id="ARBA00023027"/>
    </source>
</evidence>
<feature type="binding site" evidence="8">
    <location>
        <position position="41"/>
    </location>
    <ligand>
        <name>FMN</name>
        <dbReference type="ChEBI" id="CHEBI:58210"/>
        <note>ligand shared between dimeric partners</note>
    </ligand>
</feature>
<dbReference type="Pfam" id="PF00881">
    <property type="entry name" value="Nitroreductase"/>
    <property type="match status" value="1"/>
</dbReference>
<keyword evidence="2 7" id="KW-0285">Flavoprotein</keyword>
<feature type="binding site" evidence="8">
    <location>
        <position position="45"/>
    </location>
    <ligand>
        <name>FMN</name>
        <dbReference type="ChEBI" id="CHEBI:58210"/>
        <note>ligand shared between dimeric partners</note>
    </ligand>
</feature>
<evidence type="ECO:0000256" key="8">
    <source>
        <dbReference type="PIRSR" id="PIRSR000232-1"/>
    </source>
</evidence>
<dbReference type="PANTHER" id="PTHR43821">
    <property type="entry name" value="NAD(P)H NITROREDUCTASE YDJA-RELATED"/>
    <property type="match status" value="1"/>
</dbReference>
<evidence type="ECO:0000256" key="4">
    <source>
        <dbReference type="ARBA" id="ARBA00022857"/>
    </source>
</evidence>
<feature type="domain" description="Nitroreductase" evidence="10">
    <location>
        <begin position="13"/>
        <end position="169"/>
    </location>
</feature>
<dbReference type="KEGG" id="pla:Plav_2674"/>
<dbReference type="InterPro" id="IPR026021">
    <property type="entry name" value="YdjA-like"/>
</dbReference>
<name>A7HWJ9_PARL1</name>
<dbReference type="AlphaFoldDB" id="A7HWJ9"/>
<keyword evidence="3 7" id="KW-0288">FMN</keyword>
<keyword evidence="4 7" id="KW-0521">NADP</keyword>
<dbReference type="GO" id="GO:0016491">
    <property type="term" value="F:oxidoreductase activity"/>
    <property type="evidence" value="ECO:0007669"/>
    <property type="project" value="UniProtKB-UniRule"/>
</dbReference>
<dbReference type="STRING" id="402881.Plav_2674"/>
<reference evidence="11 12" key="1">
    <citation type="journal article" date="2011" name="Stand. Genomic Sci.">
        <title>Complete genome sequence of Parvibaculum lavamentivorans type strain (DS-1(T)).</title>
        <authorList>
            <person name="Schleheck D."/>
            <person name="Weiss M."/>
            <person name="Pitluck S."/>
            <person name="Bruce D."/>
            <person name="Land M.L."/>
            <person name="Han S."/>
            <person name="Saunders E."/>
            <person name="Tapia R."/>
            <person name="Detter C."/>
            <person name="Brettin T."/>
            <person name="Han J."/>
            <person name="Woyke T."/>
            <person name="Goodwin L."/>
            <person name="Pennacchio L."/>
            <person name="Nolan M."/>
            <person name="Cook A.M."/>
            <person name="Kjelleberg S."/>
            <person name="Thomas T."/>
        </authorList>
    </citation>
    <scope>NUCLEOTIDE SEQUENCE [LARGE SCALE GENOMIC DNA]</scope>
    <source>
        <strain evidence="12">DS-1 / DSM 13023 / NCIMB 13966</strain>
    </source>
</reference>
<dbReference type="HOGENOM" id="CLU_070764_5_0_5"/>
<evidence type="ECO:0000256" key="2">
    <source>
        <dbReference type="ARBA" id="ARBA00022630"/>
    </source>
</evidence>
<evidence type="ECO:0000256" key="7">
    <source>
        <dbReference type="PIRNR" id="PIRNR000232"/>
    </source>
</evidence>
<keyword evidence="12" id="KW-1185">Reference proteome</keyword>
<evidence type="ECO:0000313" key="12">
    <source>
        <dbReference type="Proteomes" id="UP000006377"/>
    </source>
</evidence>
<dbReference type="Proteomes" id="UP000006377">
    <property type="component" value="Chromosome"/>
</dbReference>
<dbReference type="SUPFAM" id="SSF55469">
    <property type="entry name" value="FMN-dependent nitroreductase-like"/>
    <property type="match status" value="1"/>
</dbReference>